<dbReference type="SUPFAM" id="SSF50249">
    <property type="entry name" value="Nucleic acid-binding proteins"/>
    <property type="match status" value="1"/>
</dbReference>
<dbReference type="Proteomes" id="UP000594262">
    <property type="component" value="Unplaced"/>
</dbReference>
<name>A0A7M5XHM7_9CNID</name>
<keyword evidence="3" id="KW-1185">Reference proteome</keyword>
<evidence type="ECO:0000256" key="1">
    <source>
        <dbReference type="SAM" id="MobiDB-lite"/>
    </source>
</evidence>
<dbReference type="OrthoDB" id="10251089at2759"/>
<reference evidence="2" key="1">
    <citation type="submission" date="2021-01" db="UniProtKB">
        <authorList>
            <consortium name="EnsemblMetazoa"/>
        </authorList>
    </citation>
    <scope>IDENTIFICATION</scope>
</reference>
<sequence>MVSPKTSDMESTSLADLESTCTNESTNPLGSLENTPTKATAKSSFLNTALEFDTPTKATKRSLLLNVTPSKTPPATPSKDLAATPTSSESDREKQDLLGYVVEIGDECTSKSDKKNIYFDIDFQRSSTVTSKIRIMKSKKYDLGYFNNLVTKKLPVYLQALSPTKNGKIFFNELLGSSATLLHENLPFDHSVFTSISVSDILNEEPDGTFTVKGQIKWIGEARSIMRNGYNKSVRHAKLVDQAGDAINISIWGGLIEKAVTMKTFKFTKVAVSHFRGVNLTTTWDSDLTEDSDEDGVSYAWENIPINENKSMCCPTVLAAKVEQYFICIFCKKKLERPSNSKISKVSCGPCERSMPIKRCKLATICEITFDYAHNQTTLTAFNDVVVNFFGENLNVDQLEDCILQMDQVDIFYDKRRVIQKLQNHDDSKDI</sequence>
<dbReference type="EnsemblMetazoa" id="CLYHEMT023498.2">
    <property type="protein sequence ID" value="CLYHEMP023498.2"/>
    <property type="gene ID" value="CLYHEMG023498"/>
</dbReference>
<evidence type="ECO:0000313" key="3">
    <source>
        <dbReference type="Proteomes" id="UP000594262"/>
    </source>
</evidence>
<dbReference type="GeneID" id="136821717"/>
<feature type="region of interest" description="Disordered" evidence="1">
    <location>
        <begin position="1"/>
        <end position="40"/>
    </location>
</feature>
<dbReference type="Gene3D" id="2.40.50.140">
    <property type="entry name" value="Nucleic acid-binding proteins"/>
    <property type="match status" value="1"/>
</dbReference>
<feature type="region of interest" description="Disordered" evidence="1">
    <location>
        <begin position="61"/>
        <end position="94"/>
    </location>
</feature>
<proteinExistence type="predicted"/>
<dbReference type="RefSeq" id="XP_066934026.1">
    <property type="nucleotide sequence ID" value="XM_067077925.1"/>
</dbReference>
<accession>A0A7M5XHM7</accession>
<dbReference type="InterPro" id="IPR012340">
    <property type="entry name" value="NA-bd_OB-fold"/>
</dbReference>
<organism evidence="2 3">
    <name type="scientific">Clytia hemisphaerica</name>
    <dbReference type="NCBI Taxonomy" id="252671"/>
    <lineage>
        <taxon>Eukaryota</taxon>
        <taxon>Metazoa</taxon>
        <taxon>Cnidaria</taxon>
        <taxon>Hydrozoa</taxon>
        <taxon>Hydroidolina</taxon>
        <taxon>Leptothecata</taxon>
        <taxon>Obeliida</taxon>
        <taxon>Clytiidae</taxon>
        <taxon>Clytia</taxon>
    </lineage>
</organism>
<dbReference type="AlphaFoldDB" id="A0A7M5XHM7"/>
<protein>
    <submittedName>
        <fullName evidence="2">Uncharacterized protein</fullName>
    </submittedName>
</protein>
<evidence type="ECO:0000313" key="2">
    <source>
        <dbReference type="EnsemblMetazoa" id="CLYHEMP023498.2"/>
    </source>
</evidence>